<keyword evidence="2" id="KW-1185">Reference proteome</keyword>
<dbReference type="AlphaFoldDB" id="A0A4R3MG28"/>
<sequence>MGLFKLIGRAIGRGVENVGNFFGSERMSQAGRNIQNACAETSKKVSETNEYDKESAPIHQTIIMNEILSSFSIGLQAQADAVERDCVAASQKYFDDLIKGLDSKESGIKSNRLKLTLKRVKSSITGSLKNHLAKRVSLDDIECLQILQMSSGKEKERAMKAFGGKVIKEGLYALAKEIKSIVKEQNEEIQEFLEGVLETKEKELIAMETQFNSLALRIENDVIDKEKAKLEPLIIIGVADMILSKLTE</sequence>
<dbReference type="OrthoDB" id="2111763at2"/>
<evidence type="ECO:0000313" key="2">
    <source>
        <dbReference type="Proteomes" id="UP000294902"/>
    </source>
</evidence>
<protein>
    <submittedName>
        <fullName evidence="1">Uncharacterized protein</fullName>
    </submittedName>
</protein>
<name>A0A4R3MG28_9FIRM</name>
<dbReference type="RefSeq" id="WP_132253633.1">
    <property type="nucleotide sequence ID" value="NZ_SMAL01000011.1"/>
</dbReference>
<evidence type="ECO:0000313" key="1">
    <source>
        <dbReference type="EMBL" id="TCT12838.1"/>
    </source>
</evidence>
<organism evidence="1 2">
    <name type="scientific">Natranaerovirga pectinivora</name>
    <dbReference type="NCBI Taxonomy" id="682400"/>
    <lineage>
        <taxon>Bacteria</taxon>
        <taxon>Bacillati</taxon>
        <taxon>Bacillota</taxon>
        <taxon>Clostridia</taxon>
        <taxon>Lachnospirales</taxon>
        <taxon>Natranaerovirgaceae</taxon>
        <taxon>Natranaerovirga</taxon>
    </lineage>
</organism>
<accession>A0A4R3MG28</accession>
<gene>
    <name evidence="1" type="ORF">EDC18_1119</name>
</gene>
<comment type="caution">
    <text evidence="1">The sequence shown here is derived from an EMBL/GenBank/DDBJ whole genome shotgun (WGS) entry which is preliminary data.</text>
</comment>
<proteinExistence type="predicted"/>
<dbReference type="EMBL" id="SMAL01000011">
    <property type="protein sequence ID" value="TCT12838.1"/>
    <property type="molecule type" value="Genomic_DNA"/>
</dbReference>
<reference evidence="1 2" key="1">
    <citation type="submission" date="2019-03" db="EMBL/GenBank/DDBJ databases">
        <title>Genomic Encyclopedia of Type Strains, Phase IV (KMG-IV): sequencing the most valuable type-strain genomes for metagenomic binning, comparative biology and taxonomic classification.</title>
        <authorList>
            <person name="Goeker M."/>
        </authorList>
    </citation>
    <scope>NUCLEOTIDE SEQUENCE [LARGE SCALE GENOMIC DNA]</scope>
    <source>
        <strain evidence="1 2">DSM 24629</strain>
    </source>
</reference>
<dbReference type="Proteomes" id="UP000294902">
    <property type="component" value="Unassembled WGS sequence"/>
</dbReference>